<sequence length="256" mass="26570">MDMEKDDLVPYLARLLASSGDPASFVPPESVNVGALIEGKSRISAHAEGEAPGLFGAEAEAEIESSVRAELMADGSSVTTMKLAGAVEVGEKADPILSPVLEKLPSVGKWKLDSVSGFEDVMGVNTAAVGIAAAAAVTLRTRPDGSATLERSVRTQKAGDDLIDEKQRVRVVSPGEAAAIKNDLDNGDVQGASEKLWDIATDVSGHDTERRELKYKVTSEGEYGAEGSVGAGAKASAEASAGYRKEELVSVNGVAR</sequence>
<name>A0ABQ6IX07_9MICO</name>
<evidence type="ECO:0000313" key="3">
    <source>
        <dbReference type="Proteomes" id="UP001157126"/>
    </source>
</evidence>
<proteinExistence type="predicted"/>
<comment type="caution">
    <text evidence="2">The sequence shown here is derived from an EMBL/GenBank/DDBJ whole genome shotgun (WGS) entry which is preliminary data.</text>
</comment>
<feature type="compositionally biased region" description="Low complexity" evidence="1">
    <location>
        <begin position="225"/>
        <end position="242"/>
    </location>
</feature>
<protein>
    <submittedName>
        <fullName evidence="2">Uncharacterized protein</fullName>
    </submittedName>
</protein>
<organism evidence="2 3">
    <name type="scientific">Mobilicoccus caccae</name>
    <dbReference type="NCBI Taxonomy" id="1859295"/>
    <lineage>
        <taxon>Bacteria</taxon>
        <taxon>Bacillati</taxon>
        <taxon>Actinomycetota</taxon>
        <taxon>Actinomycetes</taxon>
        <taxon>Micrococcales</taxon>
        <taxon>Dermatophilaceae</taxon>
        <taxon>Mobilicoccus</taxon>
    </lineage>
</organism>
<reference evidence="3" key="1">
    <citation type="journal article" date="2019" name="Int. J. Syst. Evol. Microbiol.">
        <title>The Global Catalogue of Microorganisms (GCM) 10K type strain sequencing project: providing services to taxonomists for standard genome sequencing and annotation.</title>
        <authorList>
            <consortium name="The Broad Institute Genomics Platform"/>
            <consortium name="The Broad Institute Genome Sequencing Center for Infectious Disease"/>
            <person name="Wu L."/>
            <person name="Ma J."/>
        </authorList>
    </citation>
    <scope>NUCLEOTIDE SEQUENCE [LARGE SCALE GENOMIC DNA]</scope>
    <source>
        <strain evidence="3">NBRC 113072</strain>
    </source>
</reference>
<dbReference type="Proteomes" id="UP001157126">
    <property type="component" value="Unassembled WGS sequence"/>
</dbReference>
<accession>A0ABQ6IX07</accession>
<evidence type="ECO:0000256" key="1">
    <source>
        <dbReference type="SAM" id="MobiDB-lite"/>
    </source>
</evidence>
<dbReference type="EMBL" id="BSUO01000001">
    <property type="protein sequence ID" value="GMA42101.1"/>
    <property type="molecule type" value="Genomic_DNA"/>
</dbReference>
<evidence type="ECO:0000313" key="2">
    <source>
        <dbReference type="EMBL" id="GMA42101.1"/>
    </source>
</evidence>
<gene>
    <name evidence="2" type="ORF">GCM10025883_41460</name>
</gene>
<keyword evidence="3" id="KW-1185">Reference proteome</keyword>
<feature type="region of interest" description="Disordered" evidence="1">
    <location>
        <begin position="225"/>
        <end position="256"/>
    </location>
</feature>